<protein>
    <submittedName>
        <fullName evidence="1">Uncharacterized protein</fullName>
    </submittedName>
</protein>
<comment type="caution">
    <text evidence="1">The sequence shown here is derived from an EMBL/GenBank/DDBJ whole genome shotgun (WGS) entry which is preliminary data.</text>
</comment>
<sequence>MNPSKLTKIFALGLELAAASLVLSVLINCSGGKMDTAKVTLPSVKDVPAGAWQELSQKKIYFGHHSVGFNIINGINDVIKENPQINLKIVETSRMEDFASPLFAHSRVGKNENPKSKCDAFAEFMNKGLGNKADIAFFKFCFVDVTAKTNVDQVFDAYRDTLHSMKKKYPETTFIHVTVPLMVVQAGPRAWVKKIIGRPIDGYGDNILRQQFNEKVRAEYSGKEPIFDLAAIESTLPDGARAVFKKDGRTYPCLSPAYTNDGGHLNEQGRKRVAEQLLILLAHTASSQESSHKKAP</sequence>
<evidence type="ECO:0000313" key="1">
    <source>
        <dbReference type="EMBL" id="NLW36650.1"/>
    </source>
</evidence>
<dbReference type="Gene3D" id="3.40.50.1110">
    <property type="entry name" value="SGNH hydrolase"/>
    <property type="match status" value="1"/>
</dbReference>
<reference evidence="1" key="1">
    <citation type="journal article" date="2020" name="Biotechnol. Biofuels">
        <title>New insights from the biogas microbiome by comprehensive genome-resolved metagenomics of nearly 1600 species originating from multiple anaerobic digesters.</title>
        <authorList>
            <person name="Campanaro S."/>
            <person name="Treu L."/>
            <person name="Rodriguez-R L.M."/>
            <person name="Kovalovszki A."/>
            <person name="Ziels R.M."/>
            <person name="Maus I."/>
            <person name="Zhu X."/>
            <person name="Kougias P.G."/>
            <person name="Basile A."/>
            <person name="Luo G."/>
            <person name="Schluter A."/>
            <person name="Konstantinidis K.T."/>
            <person name="Angelidaki I."/>
        </authorList>
    </citation>
    <scope>NUCLEOTIDE SEQUENCE</scope>
    <source>
        <strain evidence="1">AS06rmzACSIP_7</strain>
    </source>
</reference>
<dbReference type="InterPro" id="IPR036514">
    <property type="entry name" value="SGNH_hydro_sf"/>
</dbReference>
<proteinExistence type="predicted"/>
<dbReference type="EMBL" id="JAAYEE010000277">
    <property type="protein sequence ID" value="NLW36650.1"/>
    <property type="molecule type" value="Genomic_DNA"/>
</dbReference>
<accession>A0A971S1N0</accession>
<dbReference type="Proteomes" id="UP000777265">
    <property type="component" value="Unassembled WGS sequence"/>
</dbReference>
<dbReference type="SUPFAM" id="SSF52266">
    <property type="entry name" value="SGNH hydrolase"/>
    <property type="match status" value="1"/>
</dbReference>
<dbReference type="GO" id="GO:0016788">
    <property type="term" value="F:hydrolase activity, acting on ester bonds"/>
    <property type="evidence" value="ECO:0007669"/>
    <property type="project" value="UniProtKB-ARBA"/>
</dbReference>
<reference evidence="1" key="2">
    <citation type="submission" date="2020-01" db="EMBL/GenBank/DDBJ databases">
        <authorList>
            <person name="Campanaro S."/>
        </authorList>
    </citation>
    <scope>NUCLEOTIDE SEQUENCE</scope>
    <source>
        <strain evidence="1">AS06rmzACSIP_7</strain>
    </source>
</reference>
<gene>
    <name evidence="1" type="ORF">GXY80_14405</name>
</gene>
<name>A0A971S1N0_9BACT</name>
<evidence type="ECO:0000313" key="2">
    <source>
        <dbReference type="Proteomes" id="UP000777265"/>
    </source>
</evidence>
<dbReference type="AlphaFoldDB" id="A0A971S1N0"/>
<organism evidence="1 2">
    <name type="scientific">Syntrophorhabdus aromaticivorans</name>
    <dbReference type="NCBI Taxonomy" id="328301"/>
    <lineage>
        <taxon>Bacteria</taxon>
        <taxon>Pseudomonadati</taxon>
        <taxon>Thermodesulfobacteriota</taxon>
        <taxon>Syntrophorhabdia</taxon>
        <taxon>Syntrophorhabdales</taxon>
        <taxon>Syntrophorhabdaceae</taxon>
        <taxon>Syntrophorhabdus</taxon>
    </lineage>
</organism>